<feature type="coiled-coil region" evidence="1">
    <location>
        <begin position="155"/>
        <end position="207"/>
    </location>
</feature>
<keyword evidence="3" id="KW-1185">Reference proteome</keyword>
<protein>
    <submittedName>
        <fullName evidence="2">Uncharacterized protein</fullName>
    </submittedName>
</protein>
<dbReference type="EMBL" id="LGTL01000001">
    <property type="protein sequence ID" value="KPA86589.1"/>
    <property type="molecule type" value="Genomic_DNA"/>
</dbReference>
<dbReference type="RefSeq" id="XP_015665028.1">
    <property type="nucleotide sequence ID" value="XM_015797020.1"/>
</dbReference>
<accession>A0A0N0E0M0</accession>
<gene>
    <name evidence="2" type="ORF">ABB37_00715</name>
</gene>
<name>A0A0N0E0M0_LEPPY</name>
<evidence type="ECO:0000313" key="3">
    <source>
        <dbReference type="Proteomes" id="UP000037923"/>
    </source>
</evidence>
<comment type="caution">
    <text evidence="2">The sequence shown here is derived from an EMBL/GenBank/DDBJ whole genome shotgun (WGS) entry which is preliminary data.</text>
</comment>
<dbReference type="OMA" id="QGCDADT"/>
<evidence type="ECO:0000313" key="2">
    <source>
        <dbReference type="EMBL" id="KPA86588.1"/>
    </source>
</evidence>
<dbReference type="RefSeq" id="XP_015665027.1">
    <property type="nucleotide sequence ID" value="XM_015797019.1"/>
</dbReference>
<sequence length="209" mass="24534">MALKVPSIPRVSEADQLLSWEAEVEARWSQLQVRRRNAEQLRERQMLLEASLRELDNENVAAALVLEERRRALSVRHTQLRHDEVAQKQQEILAATEAGKQQQAAEEETRRIDAAWRELERATQEDDAAHADKMRALQWTKQRSLQREAEARARFDALRERETQLLARLDALRHRKLHSTELLRRTLTQLQRELEERQALLSQADEKSN</sequence>
<dbReference type="GeneID" id="26901012"/>
<proteinExistence type="predicted"/>
<dbReference type="Proteomes" id="UP000037923">
    <property type="component" value="Unassembled WGS sequence"/>
</dbReference>
<keyword evidence="1" id="KW-0175">Coiled coil</keyword>
<evidence type="ECO:0000256" key="1">
    <source>
        <dbReference type="SAM" id="Coils"/>
    </source>
</evidence>
<dbReference type="AlphaFoldDB" id="A0A0N0E0M0"/>
<dbReference type="EMBL" id="LGTL01000001">
    <property type="protein sequence ID" value="KPA86588.1"/>
    <property type="molecule type" value="Genomic_DNA"/>
</dbReference>
<dbReference type="OrthoDB" id="272844at2759"/>
<organism evidence="2 3">
    <name type="scientific">Leptomonas pyrrhocoris</name>
    <name type="common">Firebug parasite</name>
    <dbReference type="NCBI Taxonomy" id="157538"/>
    <lineage>
        <taxon>Eukaryota</taxon>
        <taxon>Discoba</taxon>
        <taxon>Euglenozoa</taxon>
        <taxon>Kinetoplastea</taxon>
        <taxon>Metakinetoplastina</taxon>
        <taxon>Trypanosomatida</taxon>
        <taxon>Trypanosomatidae</taxon>
        <taxon>Leishmaniinae</taxon>
        <taxon>Leptomonas</taxon>
    </lineage>
</organism>
<dbReference type="VEuPathDB" id="TriTrypDB:LpyrH10_01_7150"/>
<reference evidence="2 3" key="1">
    <citation type="submission" date="2015-07" db="EMBL/GenBank/DDBJ databases">
        <title>High-quality genome of monoxenous trypanosomatid Leptomonas pyrrhocoris.</title>
        <authorList>
            <person name="Flegontov P."/>
            <person name="Butenko A."/>
            <person name="Firsov S."/>
            <person name="Vlcek C."/>
            <person name="Logacheva M.D."/>
            <person name="Field M."/>
            <person name="Filatov D."/>
            <person name="Flegontova O."/>
            <person name="Gerasimov E."/>
            <person name="Jackson A.P."/>
            <person name="Kelly S."/>
            <person name="Opperdoes F."/>
            <person name="O'Reilly A."/>
            <person name="Votypka J."/>
            <person name="Yurchenko V."/>
            <person name="Lukes J."/>
        </authorList>
    </citation>
    <scope>NUCLEOTIDE SEQUENCE [LARGE SCALE GENOMIC DNA]</scope>
    <source>
        <strain evidence="2">H10</strain>
    </source>
</reference>